<dbReference type="EMBL" id="JACEFO010001695">
    <property type="protein sequence ID" value="KAF8720510.1"/>
    <property type="molecule type" value="Genomic_DNA"/>
</dbReference>
<dbReference type="Pfam" id="PF13456">
    <property type="entry name" value="RVT_3"/>
    <property type="match status" value="1"/>
</dbReference>
<feature type="domain" description="RNase H type-1" evidence="1">
    <location>
        <begin position="118"/>
        <end position="175"/>
    </location>
</feature>
<dbReference type="InterPro" id="IPR002156">
    <property type="entry name" value="RNaseH_domain"/>
</dbReference>
<dbReference type="GO" id="GO:0003676">
    <property type="term" value="F:nucleic acid binding"/>
    <property type="evidence" value="ECO:0007669"/>
    <property type="project" value="InterPro"/>
</dbReference>
<keyword evidence="3" id="KW-1185">Reference proteome</keyword>
<gene>
    <name evidence="2" type="ORF">HU200_023756</name>
</gene>
<accession>A0A835CCG3</accession>
<reference evidence="2" key="1">
    <citation type="submission" date="2020-07" db="EMBL/GenBank/DDBJ databases">
        <title>Genome sequence and genetic diversity analysis of an under-domesticated orphan crop, white fonio (Digitaria exilis).</title>
        <authorList>
            <person name="Bennetzen J.L."/>
            <person name="Chen S."/>
            <person name="Ma X."/>
            <person name="Wang X."/>
            <person name="Yssel A.E.J."/>
            <person name="Chaluvadi S.R."/>
            <person name="Johnson M."/>
            <person name="Gangashetty P."/>
            <person name="Hamidou F."/>
            <person name="Sanogo M.D."/>
            <person name="Zwaenepoel A."/>
            <person name="Wallace J."/>
            <person name="Van De Peer Y."/>
            <person name="Van Deynze A."/>
        </authorList>
    </citation>
    <scope>NUCLEOTIDE SEQUENCE</scope>
    <source>
        <tissue evidence="2">Leaves</tissue>
    </source>
</reference>
<evidence type="ECO:0000313" key="2">
    <source>
        <dbReference type="EMBL" id="KAF8720510.1"/>
    </source>
</evidence>
<dbReference type="GO" id="GO:0004523">
    <property type="term" value="F:RNA-DNA hybrid ribonuclease activity"/>
    <property type="evidence" value="ECO:0007669"/>
    <property type="project" value="InterPro"/>
</dbReference>
<organism evidence="2 3">
    <name type="scientific">Digitaria exilis</name>
    <dbReference type="NCBI Taxonomy" id="1010633"/>
    <lineage>
        <taxon>Eukaryota</taxon>
        <taxon>Viridiplantae</taxon>
        <taxon>Streptophyta</taxon>
        <taxon>Embryophyta</taxon>
        <taxon>Tracheophyta</taxon>
        <taxon>Spermatophyta</taxon>
        <taxon>Magnoliopsida</taxon>
        <taxon>Liliopsida</taxon>
        <taxon>Poales</taxon>
        <taxon>Poaceae</taxon>
        <taxon>PACMAD clade</taxon>
        <taxon>Panicoideae</taxon>
        <taxon>Panicodae</taxon>
        <taxon>Paniceae</taxon>
        <taxon>Anthephorinae</taxon>
        <taxon>Digitaria</taxon>
    </lineage>
</organism>
<dbReference type="OrthoDB" id="694273at2759"/>
<evidence type="ECO:0000313" key="3">
    <source>
        <dbReference type="Proteomes" id="UP000636709"/>
    </source>
</evidence>
<comment type="caution">
    <text evidence="2">The sequence shown here is derived from an EMBL/GenBank/DDBJ whole genome shotgun (WGS) entry which is preliminary data.</text>
</comment>
<protein>
    <recommendedName>
        <fullName evidence="1">RNase H type-1 domain-containing protein</fullName>
    </recommendedName>
</protein>
<evidence type="ECO:0000259" key="1">
    <source>
        <dbReference type="Pfam" id="PF13456"/>
    </source>
</evidence>
<proteinExistence type="predicted"/>
<name>A0A835CCG3_9POAL</name>
<dbReference type="Proteomes" id="UP000636709">
    <property type="component" value="Unassembled WGS sequence"/>
</dbReference>
<sequence length="182" mass="20458">MQCPHAMNLRVVMRQKWLLPHEEDLKYSGPEWLLRVIDGVEADSVPCLLLVLWRAWFVRNELTHSNRKQVIESSVSFLENYWETLCGISRQGLPDSKGKKPIIPLPRQPDLGGLDQDNVDGAFTVQGDASIGVVIRDEKVKVLLTAWRVVSNAANAEEVELMACKEGITLAAEWTPTSYFGV</sequence>
<dbReference type="AlphaFoldDB" id="A0A835CCG3"/>